<keyword evidence="8" id="KW-0325">Glycoprotein</keyword>
<dbReference type="EMBL" id="JAGRRH010000006">
    <property type="protein sequence ID" value="KAG7368208.1"/>
    <property type="molecule type" value="Genomic_DNA"/>
</dbReference>
<evidence type="ECO:0000256" key="1">
    <source>
        <dbReference type="ARBA" id="ARBA00004167"/>
    </source>
</evidence>
<dbReference type="AlphaFoldDB" id="A0A9K3LUJ5"/>
<keyword evidence="12" id="KW-1185">Reference proteome</keyword>
<reference evidence="11" key="2">
    <citation type="submission" date="2021-04" db="EMBL/GenBank/DDBJ databases">
        <authorList>
            <person name="Podell S."/>
        </authorList>
    </citation>
    <scope>NUCLEOTIDE SEQUENCE</scope>
    <source>
        <strain evidence="11">Hildebrandi</strain>
    </source>
</reference>
<evidence type="ECO:0000313" key="11">
    <source>
        <dbReference type="EMBL" id="KAG7368208.1"/>
    </source>
</evidence>
<feature type="region of interest" description="Disordered" evidence="9">
    <location>
        <begin position="20"/>
        <end position="43"/>
    </location>
</feature>
<dbReference type="Pfam" id="PF13855">
    <property type="entry name" value="LRR_8"/>
    <property type="match status" value="1"/>
</dbReference>
<dbReference type="Proteomes" id="UP000693970">
    <property type="component" value="Unassembled WGS sequence"/>
</dbReference>
<dbReference type="OrthoDB" id="44695at2759"/>
<evidence type="ECO:0000256" key="7">
    <source>
        <dbReference type="ARBA" id="ARBA00023136"/>
    </source>
</evidence>
<evidence type="ECO:0000256" key="4">
    <source>
        <dbReference type="ARBA" id="ARBA00022729"/>
    </source>
</evidence>
<dbReference type="InterPro" id="IPR001611">
    <property type="entry name" value="Leu-rich_rpt"/>
</dbReference>
<dbReference type="PANTHER" id="PTHR48010:SF5">
    <property type="entry name" value="PROTEIN TOO MANY MOUTHS"/>
    <property type="match status" value="1"/>
</dbReference>
<evidence type="ECO:0000256" key="10">
    <source>
        <dbReference type="SAM" id="Phobius"/>
    </source>
</evidence>
<feature type="transmembrane region" description="Helical" evidence="10">
    <location>
        <begin position="147"/>
        <end position="166"/>
    </location>
</feature>
<dbReference type="FunFam" id="3.80.10.10:FF:000383">
    <property type="entry name" value="Leucine-rich repeat receptor protein kinase EMS1"/>
    <property type="match status" value="1"/>
</dbReference>
<protein>
    <submittedName>
        <fullName evidence="11">Two component regulator</fullName>
    </submittedName>
</protein>
<dbReference type="GO" id="GO:0009791">
    <property type="term" value="P:post-embryonic development"/>
    <property type="evidence" value="ECO:0007669"/>
    <property type="project" value="UniProtKB-ARBA"/>
</dbReference>
<comment type="subcellular location">
    <subcellularLocation>
        <location evidence="1">Membrane</location>
        <topology evidence="1">Single-pass membrane protein</topology>
    </subcellularLocation>
</comment>
<evidence type="ECO:0000256" key="9">
    <source>
        <dbReference type="SAM" id="MobiDB-lite"/>
    </source>
</evidence>
<dbReference type="InterPro" id="IPR050994">
    <property type="entry name" value="At_inactive_RLKs"/>
</dbReference>
<dbReference type="PANTHER" id="PTHR48010">
    <property type="entry name" value="OS05G0588300 PROTEIN"/>
    <property type="match status" value="1"/>
</dbReference>
<keyword evidence="3 10" id="KW-0812">Transmembrane</keyword>
<name>A0A9K3LUJ5_9STRA</name>
<feature type="transmembrane region" description="Helical" evidence="10">
    <location>
        <begin position="759"/>
        <end position="776"/>
    </location>
</feature>
<keyword evidence="4" id="KW-0732">Signal</keyword>
<proteinExistence type="predicted"/>
<keyword evidence="6 10" id="KW-1133">Transmembrane helix</keyword>
<accession>A0A9K3LUJ5</accession>
<evidence type="ECO:0000256" key="3">
    <source>
        <dbReference type="ARBA" id="ARBA00022692"/>
    </source>
</evidence>
<reference evidence="11" key="1">
    <citation type="journal article" date="2021" name="Sci. Rep.">
        <title>Diploid genomic architecture of Nitzschia inconspicua, an elite biomass production diatom.</title>
        <authorList>
            <person name="Oliver A."/>
            <person name="Podell S."/>
            <person name="Pinowska A."/>
            <person name="Traller J.C."/>
            <person name="Smith S.R."/>
            <person name="McClure R."/>
            <person name="Beliaev A."/>
            <person name="Bohutskyi P."/>
            <person name="Hill E.A."/>
            <person name="Rabines A."/>
            <person name="Zheng H."/>
            <person name="Allen L.Z."/>
            <person name="Kuo A."/>
            <person name="Grigoriev I.V."/>
            <person name="Allen A.E."/>
            <person name="Hazlebeck D."/>
            <person name="Allen E.E."/>
        </authorList>
    </citation>
    <scope>NUCLEOTIDE SEQUENCE</scope>
    <source>
        <strain evidence="11">Hildebrandi</strain>
    </source>
</reference>
<evidence type="ECO:0000256" key="8">
    <source>
        <dbReference type="ARBA" id="ARBA00023180"/>
    </source>
</evidence>
<keyword evidence="7 10" id="KW-0472">Membrane</keyword>
<evidence type="ECO:0000256" key="5">
    <source>
        <dbReference type="ARBA" id="ARBA00022737"/>
    </source>
</evidence>
<evidence type="ECO:0000313" key="12">
    <source>
        <dbReference type="Proteomes" id="UP000693970"/>
    </source>
</evidence>
<feature type="region of interest" description="Disordered" evidence="9">
    <location>
        <begin position="63"/>
        <end position="84"/>
    </location>
</feature>
<dbReference type="Pfam" id="PF00560">
    <property type="entry name" value="LRR_1"/>
    <property type="match status" value="2"/>
</dbReference>
<dbReference type="FunFam" id="3.80.10.10:FF:000233">
    <property type="entry name" value="Leucine-rich repeat receptor-like protein kinase TDR"/>
    <property type="match status" value="1"/>
</dbReference>
<feature type="compositionally biased region" description="Low complexity" evidence="9">
    <location>
        <begin position="24"/>
        <end position="34"/>
    </location>
</feature>
<dbReference type="InterPro" id="IPR003591">
    <property type="entry name" value="Leu-rich_rpt_typical-subtyp"/>
</dbReference>
<dbReference type="GO" id="GO:0016020">
    <property type="term" value="C:membrane"/>
    <property type="evidence" value="ECO:0007669"/>
    <property type="project" value="UniProtKB-SubCell"/>
</dbReference>
<dbReference type="SMART" id="SM00369">
    <property type="entry name" value="LRR_TYP"/>
    <property type="match status" value="5"/>
</dbReference>
<sequence>MSGNNKKNIEDARRFLWEDDEAASRSSSRIPASSGQRGFSTRDFAVDQSNNLMDMGREDDIMADNRRSAGSGGTGRMSDTIAGLFRPSGTQPVGRIEEYMDAAPSADSDEYISDKRRRLNPVWTAMVYYTNQIVMALGRLGLRCSKLSVCLFVGFGMIGGGLYMILSSGNDESTAAASGSGSIDTGSTRYNNIRNRIIEANVTPEDLFDPKGKSPQHSALAWIVQEDPANLNFDHPALLDRYSLAVFFFASPNARSGGWKNSDAWLTEKGICAWHGIECLPREQEATAENDFKPFTNTYNDNDRVTGISLKDNEIEGEIPPEWGIALDQLITLDLQDNRLSHVLPKTLGNLVSLRNILLRNNRFSGSLPAEFGALTNIHQLNLAKNDFDGPIPTSWSNLKELRNFAVSNNMLTGGFPDFSKMSKLVGLYLDDNGFEGPIPAHFDHFPELMDLWLSKNKFTGVISALADLPNIETIHIDENEFEGTLPDMFDYIFQIREFHAQNNKFSGPIPNTITHMQSMKTLNLANNKFDGTIPPGLGMLTDIISIMIDHNELTGPIPTLLGKLDDISRLSLNNNKLTGTIPSELSRCFRLAELFVNSNKLEGEIPSELGQLELLEKFHLENNSITGVSMPSQICALRGNELKTLVADCAQEGKVAFNAATTLGLRGKSMARRRLTPTLEDKEETDEHDLVEEVLREFPPEERGEREEWNQQVGWHRKENIRKSAGHPDLRGSAKKNIDTLQVNGIVHSSPPLQQRCVLIAIGFLIAAAFAAKFLRKKSKGRMQ</sequence>
<comment type="caution">
    <text evidence="11">The sequence shown here is derived from an EMBL/GenBank/DDBJ whole genome shotgun (WGS) entry which is preliminary data.</text>
</comment>
<keyword evidence="5" id="KW-0677">Repeat</keyword>
<evidence type="ECO:0000256" key="2">
    <source>
        <dbReference type="ARBA" id="ARBA00022614"/>
    </source>
</evidence>
<organism evidence="11 12">
    <name type="scientific">Nitzschia inconspicua</name>
    <dbReference type="NCBI Taxonomy" id="303405"/>
    <lineage>
        <taxon>Eukaryota</taxon>
        <taxon>Sar</taxon>
        <taxon>Stramenopiles</taxon>
        <taxon>Ochrophyta</taxon>
        <taxon>Bacillariophyta</taxon>
        <taxon>Bacillariophyceae</taxon>
        <taxon>Bacillariophycidae</taxon>
        <taxon>Bacillariales</taxon>
        <taxon>Bacillariaceae</taxon>
        <taxon>Nitzschia</taxon>
    </lineage>
</organism>
<evidence type="ECO:0000256" key="6">
    <source>
        <dbReference type="ARBA" id="ARBA00022989"/>
    </source>
</evidence>
<gene>
    <name evidence="11" type="ORF">IV203_030951</name>
</gene>
<keyword evidence="2" id="KW-0433">Leucine-rich repeat</keyword>